<dbReference type="Proteomes" id="UP000000560">
    <property type="component" value="Chromosome V"/>
</dbReference>
<reference evidence="3" key="2">
    <citation type="journal article" date="2009" name="Fungal Genet. Biol.">
        <title>The 2008 update of the Aspergillus nidulans genome annotation: a community effort.</title>
        <authorList>
            <person name="Wortman J.R."/>
            <person name="Gilsenan J.M."/>
            <person name="Joardar V."/>
            <person name="Deegan J."/>
            <person name="Clutterbuck J."/>
            <person name="Andersen M.R."/>
            <person name="Archer D."/>
            <person name="Bencina M."/>
            <person name="Braus G."/>
            <person name="Coutinho P."/>
            <person name="von Dohren H."/>
            <person name="Doonan J."/>
            <person name="Driessen A.J."/>
            <person name="Durek P."/>
            <person name="Espeso E."/>
            <person name="Fekete E."/>
            <person name="Flipphi M."/>
            <person name="Estrada C.G."/>
            <person name="Geysens S."/>
            <person name="Goldman G."/>
            <person name="de Groot P.W."/>
            <person name="Hansen K."/>
            <person name="Harris S.D."/>
            <person name="Heinekamp T."/>
            <person name="Helmstaedt K."/>
            <person name="Henrissat B."/>
            <person name="Hofmann G."/>
            <person name="Homan T."/>
            <person name="Horio T."/>
            <person name="Horiuchi H."/>
            <person name="James S."/>
            <person name="Jones M."/>
            <person name="Karaffa L."/>
            <person name="Karanyi Z."/>
            <person name="Kato M."/>
            <person name="Keller N."/>
            <person name="Kelly D.E."/>
            <person name="Kiel J.A."/>
            <person name="Kim J.M."/>
            <person name="van der Klei I.J."/>
            <person name="Klis F.M."/>
            <person name="Kovalchuk A."/>
            <person name="Krasevec N."/>
            <person name="Kubicek C.P."/>
            <person name="Liu B."/>
            <person name="Maccabe A."/>
            <person name="Meyer V."/>
            <person name="Mirabito P."/>
            <person name="Miskei M."/>
            <person name="Mos M."/>
            <person name="Mullins J."/>
            <person name="Nelson D.R."/>
            <person name="Nielsen J."/>
            <person name="Oakley B.R."/>
            <person name="Osmani S.A."/>
            <person name="Pakula T."/>
            <person name="Paszewski A."/>
            <person name="Paulsen I."/>
            <person name="Pilsyk S."/>
            <person name="Pocsi I."/>
            <person name="Punt P.J."/>
            <person name="Ram A.F."/>
            <person name="Ren Q."/>
            <person name="Robellet X."/>
            <person name="Robson G."/>
            <person name="Seiboth B."/>
            <person name="van Solingen P."/>
            <person name="Specht T."/>
            <person name="Sun J."/>
            <person name="Taheri-Talesh N."/>
            <person name="Takeshita N."/>
            <person name="Ussery D."/>
            <person name="vanKuyk P.A."/>
            <person name="Visser H."/>
            <person name="van de Vondervoort P.J."/>
            <person name="de Vries R.P."/>
            <person name="Walton J."/>
            <person name="Xiang X."/>
            <person name="Xiong Y."/>
            <person name="Zeng A.P."/>
            <person name="Brandt B.W."/>
            <person name="Cornell M.J."/>
            <person name="van den Hondel C.A."/>
            <person name="Visser J."/>
            <person name="Oliver S.G."/>
            <person name="Turner G."/>
        </authorList>
    </citation>
    <scope>GENOME REANNOTATION</scope>
    <source>
        <strain evidence="3">FGSC A4 / ATCC 38163 / CBS 112.46 / NRRL 194 / M139</strain>
    </source>
</reference>
<dbReference type="RefSeq" id="XP_663022.1">
    <property type="nucleotide sequence ID" value="XM_657930.1"/>
</dbReference>
<evidence type="ECO:0000313" key="2">
    <source>
        <dbReference type="EMBL" id="CBF81942.1"/>
    </source>
</evidence>
<protein>
    <submittedName>
        <fullName evidence="2">Uncharacterized protein</fullName>
    </submittedName>
</protein>
<sequence>MSFTIVNGQIYTPGLAIIDAPQPYTPLGGERNLTISNGTNPSDPESGYVGPVLDLGPGSTVKHVNWVWPRCFVGSGDGDEDEDDGDWRGEWNVTLHQAFLWEGEEYYTIFELPISVTNGIQEDRTRVACEDLENAFEKESLGVDGGLTAGEPWDVEDGIDNNSEKENENGDGTNAAVGLRAGGGLQFWGRAALLALVVGMVL</sequence>
<dbReference type="HOGENOM" id="CLU_073096_1_0_1"/>
<reference evidence="3" key="1">
    <citation type="journal article" date="2005" name="Nature">
        <title>Sequencing of Aspergillus nidulans and comparative analysis with A. fumigatus and A. oryzae.</title>
        <authorList>
            <person name="Galagan J.E."/>
            <person name="Calvo S.E."/>
            <person name="Cuomo C."/>
            <person name="Ma L.J."/>
            <person name="Wortman J.R."/>
            <person name="Batzoglou S."/>
            <person name="Lee S.I."/>
            <person name="Basturkmen M."/>
            <person name="Spevak C.C."/>
            <person name="Clutterbuck J."/>
            <person name="Kapitonov V."/>
            <person name="Jurka J."/>
            <person name="Scazzocchio C."/>
            <person name="Farman M."/>
            <person name="Butler J."/>
            <person name="Purcell S."/>
            <person name="Harris S."/>
            <person name="Braus G.H."/>
            <person name="Draht O."/>
            <person name="Busch S."/>
            <person name="D'Enfert C."/>
            <person name="Bouchier C."/>
            <person name="Goldman G.H."/>
            <person name="Bell-Pedersen D."/>
            <person name="Griffiths-Jones S."/>
            <person name="Doonan J.H."/>
            <person name="Yu J."/>
            <person name="Vienken K."/>
            <person name="Pain A."/>
            <person name="Freitag M."/>
            <person name="Selker E.U."/>
            <person name="Archer D.B."/>
            <person name="Penalva M.A."/>
            <person name="Oakley B.R."/>
            <person name="Momany M."/>
            <person name="Tanaka T."/>
            <person name="Kumagai T."/>
            <person name="Asai K."/>
            <person name="Machida M."/>
            <person name="Nierman W.C."/>
            <person name="Denning D.W."/>
            <person name="Caddick M."/>
            <person name="Hynes M."/>
            <person name="Paoletti M."/>
            <person name="Fischer R."/>
            <person name="Miller B."/>
            <person name="Dyer P."/>
            <person name="Sachs M.S."/>
            <person name="Osmani S.A."/>
            <person name="Birren B.W."/>
        </authorList>
    </citation>
    <scope>NUCLEOTIDE SEQUENCE [LARGE SCALE GENOMIC DNA]</scope>
    <source>
        <strain evidence="3">FGSC A4 / ATCC 38163 / CBS 112.46 / NRRL 194 / M139</strain>
    </source>
</reference>
<dbReference type="KEGG" id="ani:ANIA_05418"/>
<dbReference type="GeneID" id="2871700"/>
<dbReference type="AlphaFoldDB" id="Q5B212"/>
<dbReference type="EMBL" id="BN001305">
    <property type="protein sequence ID" value="CBF81942.1"/>
    <property type="molecule type" value="Genomic_DNA"/>
</dbReference>
<dbReference type="OrthoDB" id="3267335at2759"/>
<proteinExistence type="predicted"/>
<organism evidence="2 3">
    <name type="scientific">Emericella nidulans (strain FGSC A4 / ATCC 38163 / CBS 112.46 / NRRL 194 / M139)</name>
    <name type="common">Aspergillus nidulans</name>
    <dbReference type="NCBI Taxonomy" id="227321"/>
    <lineage>
        <taxon>Eukaryota</taxon>
        <taxon>Fungi</taxon>
        <taxon>Dikarya</taxon>
        <taxon>Ascomycota</taxon>
        <taxon>Pezizomycotina</taxon>
        <taxon>Eurotiomycetes</taxon>
        <taxon>Eurotiomycetidae</taxon>
        <taxon>Eurotiales</taxon>
        <taxon>Aspergillaceae</taxon>
        <taxon>Aspergillus</taxon>
        <taxon>Aspergillus subgen. Nidulantes</taxon>
    </lineage>
</organism>
<dbReference type="eggNOG" id="ENOG502S1JP">
    <property type="taxonomic scope" value="Eukaryota"/>
</dbReference>
<gene>
    <name evidence="2" type="ORF">ANIA_05418</name>
</gene>
<accession>Q5B212</accession>
<dbReference type="InParanoid" id="Q5B212"/>
<evidence type="ECO:0000256" key="1">
    <source>
        <dbReference type="SAM" id="MobiDB-lite"/>
    </source>
</evidence>
<evidence type="ECO:0000313" key="3">
    <source>
        <dbReference type="Proteomes" id="UP000000560"/>
    </source>
</evidence>
<accession>C8VGK4</accession>
<dbReference type="VEuPathDB" id="FungiDB:AN5418"/>
<keyword evidence="3" id="KW-1185">Reference proteome</keyword>
<name>Q5B212_EMENI</name>
<feature type="region of interest" description="Disordered" evidence="1">
    <location>
        <begin position="143"/>
        <end position="173"/>
    </location>
</feature>